<dbReference type="PROSITE" id="PS50006">
    <property type="entry name" value="FHA_DOMAIN"/>
    <property type="match status" value="1"/>
</dbReference>
<dbReference type="AlphaFoldDB" id="A0A1R4HA04"/>
<dbReference type="EMBL" id="FUKI01000114">
    <property type="protein sequence ID" value="SJM93092.1"/>
    <property type="molecule type" value="Genomic_DNA"/>
</dbReference>
<keyword evidence="1" id="KW-0472">Membrane</keyword>
<organism evidence="3 4">
    <name type="scientific">Crenothrix polyspora</name>
    <dbReference type="NCBI Taxonomy" id="360316"/>
    <lineage>
        <taxon>Bacteria</taxon>
        <taxon>Pseudomonadati</taxon>
        <taxon>Pseudomonadota</taxon>
        <taxon>Gammaproteobacteria</taxon>
        <taxon>Methylococcales</taxon>
        <taxon>Crenotrichaceae</taxon>
        <taxon>Crenothrix</taxon>
    </lineage>
</organism>
<dbReference type="Proteomes" id="UP000195667">
    <property type="component" value="Unassembled WGS sequence"/>
</dbReference>
<reference evidence="4" key="1">
    <citation type="submission" date="2017-02" db="EMBL/GenBank/DDBJ databases">
        <authorList>
            <person name="Daims H."/>
        </authorList>
    </citation>
    <scope>NUCLEOTIDE SEQUENCE [LARGE SCALE GENOMIC DNA]</scope>
</reference>
<gene>
    <name evidence="3" type="ORF">CRENPOLYSF1_390002</name>
</gene>
<dbReference type="Pfam" id="PF00498">
    <property type="entry name" value="FHA"/>
    <property type="match status" value="1"/>
</dbReference>
<sequence length="556" mass="63799">MQDDKTIIKKNLSQNDDDLDRTVIFQAGLIVSIIDGNEGQTSPEKLFPQGFTVGRAQDNSITLQNEKISRHHLEVKKEQGDWWIYDLNSANGIYLHDRQIQHKERLHLPALVTLGKTGITLKIQSTHQVDNEQTQIVKSETSIPSGFHTESPQGNLSKEAIKQRLLSKDEVKDAGDFTRMVRIMINEDRVHRSKNYKKLISVLGILFLVSAALVGYQQTKLTHARDLALGMFYDIKTLEVSLSQSEITFERSAEILDQTLKAVASDKFKVEQERIRAEQHKISEERIRLAQERMHLKDMKAKYQVYVQEAESLRIRLPFSSNYEEKLIAKVAREFGESELELPDGFVAEVKRYIKFWQSTPRMRNAIAVLEKNNYGPTILSALDKEGLPTQFLYLPMQESSYNSRAIGPETRYGIAKGAWQFLDSTGKDYGLKPGPMASIRVYDEQDERFNFALASRAGAKYIKYIFSTEAQASGLLVVASYNFGENRVRSWVKKMPDNPRDKNFWKFIQQYKSRLPKETYDYVYYIFSAAVIGEDPKYFGFNFKSPTALTMAKSE</sequence>
<dbReference type="OrthoDB" id="9815002at2"/>
<feature type="domain" description="FHA" evidence="2">
    <location>
        <begin position="51"/>
        <end position="100"/>
    </location>
</feature>
<keyword evidence="1" id="KW-1133">Transmembrane helix</keyword>
<dbReference type="SMART" id="SM00240">
    <property type="entry name" value="FHA"/>
    <property type="match status" value="1"/>
</dbReference>
<evidence type="ECO:0000259" key="2">
    <source>
        <dbReference type="PROSITE" id="PS50006"/>
    </source>
</evidence>
<dbReference type="InterPro" id="IPR023346">
    <property type="entry name" value="Lysozyme-like_dom_sf"/>
</dbReference>
<dbReference type="CDD" id="cd00060">
    <property type="entry name" value="FHA"/>
    <property type="match status" value="1"/>
</dbReference>
<keyword evidence="4" id="KW-1185">Reference proteome</keyword>
<dbReference type="Gene3D" id="2.60.200.20">
    <property type="match status" value="1"/>
</dbReference>
<evidence type="ECO:0000256" key="1">
    <source>
        <dbReference type="SAM" id="Phobius"/>
    </source>
</evidence>
<dbReference type="InterPro" id="IPR008258">
    <property type="entry name" value="Transglycosylase_SLT_dom_1"/>
</dbReference>
<keyword evidence="1" id="KW-0812">Transmembrane</keyword>
<accession>A0A1R4HA04</accession>
<dbReference type="InterPro" id="IPR000253">
    <property type="entry name" value="FHA_dom"/>
</dbReference>
<name>A0A1R4HA04_9GAMM</name>
<evidence type="ECO:0000313" key="3">
    <source>
        <dbReference type="EMBL" id="SJM93092.1"/>
    </source>
</evidence>
<dbReference type="Pfam" id="PF01464">
    <property type="entry name" value="SLT"/>
    <property type="match status" value="1"/>
</dbReference>
<dbReference type="RefSeq" id="WP_087143680.1">
    <property type="nucleotide sequence ID" value="NZ_FUKI01000114.1"/>
</dbReference>
<dbReference type="CDD" id="cd16894">
    <property type="entry name" value="MltD-like"/>
    <property type="match status" value="1"/>
</dbReference>
<protein>
    <submittedName>
        <fullName evidence="3">FHA domain-containing protein</fullName>
    </submittedName>
</protein>
<proteinExistence type="predicted"/>
<feature type="transmembrane region" description="Helical" evidence="1">
    <location>
        <begin position="199"/>
        <end position="216"/>
    </location>
</feature>
<dbReference type="Gene3D" id="1.10.530.10">
    <property type="match status" value="1"/>
</dbReference>
<dbReference type="SUPFAM" id="SSF49879">
    <property type="entry name" value="SMAD/FHA domain"/>
    <property type="match status" value="1"/>
</dbReference>
<dbReference type="SUPFAM" id="SSF53955">
    <property type="entry name" value="Lysozyme-like"/>
    <property type="match status" value="1"/>
</dbReference>
<dbReference type="InterPro" id="IPR008984">
    <property type="entry name" value="SMAD_FHA_dom_sf"/>
</dbReference>
<evidence type="ECO:0000313" key="4">
    <source>
        <dbReference type="Proteomes" id="UP000195667"/>
    </source>
</evidence>